<dbReference type="HOGENOM" id="CLU_018869_0_1_9"/>
<dbReference type="InterPro" id="IPR014729">
    <property type="entry name" value="Rossmann-like_a/b/a_fold"/>
</dbReference>
<dbReference type="NCBIfam" id="TIGR02433">
    <property type="entry name" value="lysidine_TilS_C"/>
    <property type="match status" value="1"/>
</dbReference>
<dbReference type="PANTHER" id="PTHR43033">
    <property type="entry name" value="TRNA(ILE)-LYSIDINE SYNTHASE-RELATED"/>
    <property type="match status" value="1"/>
</dbReference>
<dbReference type="Pfam" id="PF01171">
    <property type="entry name" value="ATP_bind_3"/>
    <property type="match status" value="1"/>
</dbReference>
<dbReference type="GO" id="GO:0032267">
    <property type="term" value="F:tRNA(Ile)-lysidine synthase activity"/>
    <property type="evidence" value="ECO:0007669"/>
    <property type="project" value="UniProtKB-EC"/>
</dbReference>
<dbReference type="SUPFAM" id="SSF56037">
    <property type="entry name" value="PheT/TilS domain"/>
    <property type="match status" value="1"/>
</dbReference>
<comment type="caution">
    <text evidence="10">The sequence shown here is derived from an EMBL/GenBank/DDBJ whole genome shotgun (WGS) entry which is preliminary data.</text>
</comment>
<organism evidence="10 11">
    <name type="scientific">Peptacetobacter hiranonis (strain DSM 13275 / JCM 10541 / KCTC 15199 / TO-931)</name>
    <name type="common">Clostridium hiranonis</name>
    <dbReference type="NCBI Taxonomy" id="500633"/>
    <lineage>
        <taxon>Bacteria</taxon>
        <taxon>Bacillati</taxon>
        <taxon>Bacillota</taxon>
        <taxon>Clostridia</taxon>
        <taxon>Peptostreptococcales</taxon>
        <taxon>Peptostreptococcaceae</taxon>
        <taxon>Peptacetobacter</taxon>
    </lineage>
</organism>
<keyword evidence="4 8" id="KW-0819">tRNA processing</keyword>
<accession>B6G0G4</accession>
<comment type="subcellular location">
    <subcellularLocation>
        <location evidence="1 8">Cytoplasm</location>
    </subcellularLocation>
</comment>
<dbReference type="InterPro" id="IPR011063">
    <property type="entry name" value="TilS/TtcA_N"/>
</dbReference>
<comment type="domain">
    <text evidence="8">The N-terminal region contains the highly conserved SGGXDS motif, predicted to be a P-loop motif involved in ATP binding.</text>
</comment>
<dbReference type="AlphaFoldDB" id="B6G0G4"/>
<keyword evidence="2 8" id="KW-0963">Cytoplasm</keyword>
<keyword evidence="5 8" id="KW-0547">Nucleotide-binding</keyword>
<dbReference type="OrthoDB" id="9807403at2"/>
<reference evidence="10 11" key="2">
    <citation type="submission" date="2008-10" db="EMBL/GenBank/DDBJ databases">
        <title>Draft genome sequence of Clostridium hiranonis (DSM 13275).</title>
        <authorList>
            <person name="Sudarsanam P."/>
            <person name="Ley R."/>
            <person name="Guruge J."/>
            <person name="Turnbaugh P.J."/>
            <person name="Mahowald M."/>
            <person name="Liep D."/>
            <person name="Gordon J."/>
        </authorList>
    </citation>
    <scope>NUCLEOTIDE SEQUENCE [LARGE SCALE GENOMIC DNA]</scope>
    <source>
        <strain evidence="10 11">DSM 13275</strain>
    </source>
</reference>
<reference evidence="10 11" key="1">
    <citation type="submission" date="2008-09" db="EMBL/GenBank/DDBJ databases">
        <authorList>
            <person name="Fulton L."/>
            <person name="Clifton S."/>
            <person name="Fulton B."/>
            <person name="Xu J."/>
            <person name="Minx P."/>
            <person name="Pepin K.H."/>
            <person name="Johnson M."/>
            <person name="Thiruvilangam P."/>
            <person name="Bhonagiri V."/>
            <person name="Nash W.E."/>
            <person name="Mardis E.R."/>
            <person name="Wilson R.K."/>
        </authorList>
    </citation>
    <scope>NUCLEOTIDE SEQUENCE [LARGE SCALE GENOMIC DNA]</scope>
    <source>
        <strain evidence="10 11">DSM 13275</strain>
    </source>
</reference>
<dbReference type="Pfam" id="PF11734">
    <property type="entry name" value="TilS_C"/>
    <property type="match status" value="1"/>
</dbReference>
<evidence type="ECO:0000256" key="5">
    <source>
        <dbReference type="ARBA" id="ARBA00022741"/>
    </source>
</evidence>
<feature type="binding site" evidence="8">
    <location>
        <begin position="27"/>
        <end position="32"/>
    </location>
    <ligand>
        <name>ATP</name>
        <dbReference type="ChEBI" id="CHEBI:30616"/>
    </ligand>
</feature>
<dbReference type="InterPro" id="IPR012795">
    <property type="entry name" value="tRNA_Ile_lys_synt_N"/>
</dbReference>
<proteinExistence type="inferred from homology"/>
<keyword evidence="11" id="KW-1185">Reference proteome</keyword>
<name>B6G0G4_PEPHT</name>
<evidence type="ECO:0000256" key="1">
    <source>
        <dbReference type="ARBA" id="ARBA00004496"/>
    </source>
</evidence>
<evidence type="ECO:0000256" key="2">
    <source>
        <dbReference type="ARBA" id="ARBA00022490"/>
    </source>
</evidence>
<dbReference type="InterPro" id="IPR012796">
    <property type="entry name" value="Lysidine-tRNA-synth_C"/>
</dbReference>
<dbReference type="Gene3D" id="3.40.50.620">
    <property type="entry name" value="HUPs"/>
    <property type="match status" value="1"/>
</dbReference>
<evidence type="ECO:0000313" key="10">
    <source>
        <dbReference type="EMBL" id="EEA84774.1"/>
    </source>
</evidence>
<sequence>MIFDRVVDTIDKHNMISYGDKIIVGLSGGPDSVCLLHILNRLKESRNLKIYAAHLNHQIRGIEAQKDALFVSELCDSLEIPVFIKSVDVPKYCEEKGLSLEEGARNIRYDMFYEIKRRTGANKIAIGHNMNDQAETVMMRIMRGTGLQGLRGIEYTRENGIIRPILDIERKDIEAYCEQHELHPKIDQTNLESIYTRNRIRLELLPYMQEHFNSNVVESIVRLSNSMKSDGDYLDSEAMKAYDEVATLDDKAVEVNVEKLSGYHEAIQSRIIRYAIKDVLGDTNFVDQKHIEDVIQLIDTSKNGKMLNLPRGVFAYRRANSILFTLEEIKEDEIEYSYHVPKDGFIKIKELGILVDSDVITIEKYRSLKKDSSVKAVDFDKIKGGITVRNRQPGDKIKLKGGTKKIKDLFIDLKIPREMRNRVPIVVDGEEVILAGEYRMNENYKIDENTKKVLKLSIKKL</sequence>
<evidence type="ECO:0000256" key="7">
    <source>
        <dbReference type="ARBA" id="ARBA00048539"/>
    </source>
</evidence>
<evidence type="ECO:0000256" key="8">
    <source>
        <dbReference type="HAMAP-Rule" id="MF_01161"/>
    </source>
</evidence>
<evidence type="ECO:0000256" key="6">
    <source>
        <dbReference type="ARBA" id="ARBA00022840"/>
    </source>
</evidence>
<dbReference type="EMBL" id="ABWP01000065">
    <property type="protein sequence ID" value="EEA84774.1"/>
    <property type="molecule type" value="Genomic_DNA"/>
</dbReference>
<dbReference type="eggNOG" id="COG0037">
    <property type="taxonomic scope" value="Bacteria"/>
</dbReference>
<comment type="catalytic activity">
    <reaction evidence="7 8">
        <text>cytidine(34) in tRNA(Ile2) + L-lysine + ATP = lysidine(34) in tRNA(Ile2) + AMP + diphosphate + H(+)</text>
        <dbReference type="Rhea" id="RHEA:43744"/>
        <dbReference type="Rhea" id="RHEA-COMP:10625"/>
        <dbReference type="Rhea" id="RHEA-COMP:10670"/>
        <dbReference type="ChEBI" id="CHEBI:15378"/>
        <dbReference type="ChEBI" id="CHEBI:30616"/>
        <dbReference type="ChEBI" id="CHEBI:32551"/>
        <dbReference type="ChEBI" id="CHEBI:33019"/>
        <dbReference type="ChEBI" id="CHEBI:82748"/>
        <dbReference type="ChEBI" id="CHEBI:83665"/>
        <dbReference type="ChEBI" id="CHEBI:456215"/>
        <dbReference type="EC" id="6.3.4.19"/>
    </reaction>
</comment>
<dbReference type="HAMAP" id="MF_01161">
    <property type="entry name" value="tRNA_Ile_lys_synt"/>
    <property type="match status" value="1"/>
</dbReference>
<dbReference type="EC" id="6.3.4.19" evidence="8"/>
<evidence type="ECO:0000256" key="3">
    <source>
        <dbReference type="ARBA" id="ARBA00022598"/>
    </source>
</evidence>
<evidence type="ECO:0000259" key="9">
    <source>
        <dbReference type="SMART" id="SM00977"/>
    </source>
</evidence>
<dbReference type="InterPro" id="IPR020825">
    <property type="entry name" value="Phe-tRNA_synthase-like_B3/B4"/>
</dbReference>
<dbReference type="Gene3D" id="1.20.59.20">
    <property type="match status" value="1"/>
</dbReference>
<evidence type="ECO:0000256" key="4">
    <source>
        <dbReference type="ARBA" id="ARBA00022694"/>
    </source>
</evidence>
<dbReference type="SMART" id="SM00977">
    <property type="entry name" value="TilS_C"/>
    <property type="match status" value="1"/>
</dbReference>
<dbReference type="RefSeq" id="WP_006440541.1">
    <property type="nucleotide sequence ID" value="NZ_DS995357.1"/>
</dbReference>
<dbReference type="SUPFAM" id="SSF52402">
    <property type="entry name" value="Adenine nucleotide alpha hydrolases-like"/>
    <property type="match status" value="1"/>
</dbReference>
<feature type="domain" description="Lysidine-tRNA(Ile) synthetase C-terminal" evidence="9">
    <location>
        <begin position="386"/>
        <end position="456"/>
    </location>
</feature>
<comment type="similarity">
    <text evidence="8">Belongs to the tRNA(Ile)-lysidine synthase family.</text>
</comment>
<gene>
    <name evidence="8 10" type="primary">tilS</name>
    <name evidence="10" type="ORF">CLOHIR_01620</name>
</gene>
<dbReference type="InterPro" id="IPR012094">
    <property type="entry name" value="tRNA_Ile_lys_synt"/>
</dbReference>
<dbReference type="CDD" id="cd01992">
    <property type="entry name" value="TilS_N"/>
    <property type="match status" value="1"/>
</dbReference>
<dbReference type="GO" id="GO:0005737">
    <property type="term" value="C:cytoplasm"/>
    <property type="evidence" value="ECO:0007669"/>
    <property type="project" value="UniProtKB-SubCell"/>
</dbReference>
<evidence type="ECO:0000313" key="11">
    <source>
        <dbReference type="Proteomes" id="UP000003178"/>
    </source>
</evidence>
<keyword evidence="6 8" id="KW-0067">ATP-binding</keyword>
<dbReference type="SUPFAM" id="SSF82829">
    <property type="entry name" value="MesJ substrate recognition domain-like"/>
    <property type="match status" value="1"/>
</dbReference>
<dbReference type="GO" id="GO:0005524">
    <property type="term" value="F:ATP binding"/>
    <property type="evidence" value="ECO:0007669"/>
    <property type="project" value="UniProtKB-UniRule"/>
</dbReference>
<dbReference type="Gene3D" id="3.50.40.10">
    <property type="entry name" value="Phenylalanyl-trna Synthetase, Chain B, domain 3"/>
    <property type="match status" value="1"/>
</dbReference>
<dbReference type="GO" id="GO:0006400">
    <property type="term" value="P:tRNA modification"/>
    <property type="evidence" value="ECO:0007669"/>
    <property type="project" value="UniProtKB-UniRule"/>
</dbReference>
<keyword evidence="3 8" id="KW-0436">Ligase</keyword>
<protein>
    <recommendedName>
        <fullName evidence="8">tRNA(Ile)-lysidine synthase</fullName>
        <ecNumber evidence="8">6.3.4.19</ecNumber>
    </recommendedName>
    <alternativeName>
        <fullName evidence="8">tRNA(Ile)-2-lysyl-cytidine synthase</fullName>
    </alternativeName>
    <alternativeName>
        <fullName evidence="8">tRNA(Ile)-lysidine synthetase</fullName>
    </alternativeName>
</protein>
<dbReference type="NCBIfam" id="TIGR02432">
    <property type="entry name" value="lysidine_TilS_N"/>
    <property type="match status" value="1"/>
</dbReference>
<dbReference type="PANTHER" id="PTHR43033:SF1">
    <property type="entry name" value="TRNA(ILE)-LYSIDINE SYNTHASE-RELATED"/>
    <property type="match status" value="1"/>
</dbReference>
<dbReference type="STRING" id="500633.CLOHIR_01620"/>
<dbReference type="Proteomes" id="UP000003178">
    <property type="component" value="Unassembled WGS sequence"/>
</dbReference>
<comment type="function">
    <text evidence="8">Ligates lysine onto the cytidine present at position 34 of the AUA codon-specific tRNA(Ile) that contains the anticodon CAU, in an ATP-dependent manner. Cytidine is converted to lysidine, thus changing the amino acid specificity of the tRNA from methionine to isoleucine.</text>
</comment>